<sequence length="179" mass="21081">MIPRTLILFLLVTSAVKATEQQKELINYCGRLFYIFIETPYDSYEEKKSFESRSTALWRGYVGEWLIEDRKLYMRDVHLVEADLEDFFEQGQKIDPKNGVFASWYSGTLTLCYGEYYFEDEEGGRVALSNDFEITIENGTVTEVKKLQPFQRVEWFLEGRDKIEKIVFPEEKLAYAKSI</sequence>
<keyword evidence="2" id="KW-1185">Reference proteome</keyword>
<accession>A0A7X1B375</accession>
<name>A0A7X1B375_9BACT</name>
<comment type="caution">
    <text evidence="1">The sequence shown here is derived from an EMBL/GenBank/DDBJ whole genome shotgun (WGS) entry which is preliminary data.</text>
</comment>
<reference evidence="1 2" key="1">
    <citation type="submission" date="2020-07" db="EMBL/GenBank/DDBJ databases">
        <authorList>
            <person name="Feng X."/>
        </authorList>
    </citation>
    <scope>NUCLEOTIDE SEQUENCE [LARGE SCALE GENOMIC DNA]</scope>
    <source>
        <strain evidence="1 2">JCM23202</strain>
    </source>
</reference>
<protein>
    <submittedName>
        <fullName evidence="1">Uncharacterized protein</fullName>
    </submittedName>
</protein>
<dbReference type="EMBL" id="JACHVC010000001">
    <property type="protein sequence ID" value="MBC2604808.1"/>
    <property type="molecule type" value="Genomic_DNA"/>
</dbReference>
<evidence type="ECO:0000313" key="1">
    <source>
        <dbReference type="EMBL" id="MBC2604808.1"/>
    </source>
</evidence>
<proteinExistence type="predicted"/>
<dbReference type="RefSeq" id="WP_185658691.1">
    <property type="nucleotide sequence ID" value="NZ_CAWPOO010000001.1"/>
</dbReference>
<dbReference type="AlphaFoldDB" id="A0A7X1B375"/>
<dbReference type="Proteomes" id="UP000526501">
    <property type="component" value="Unassembled WGS sequence"/>
</dbReference>
<organism evidence="1 2">
    <name type="scientific">Pelagicoccus albus</name>
    <dbReference type="NCBI Taxonomy" id="415222"/>
    <lineage>
        <taxon>Bacteria</taxon>
        <taxon>Pseudomonadati</taxon>
        <taxon>Verrucomicrobiota</taxon>
        <taxon>Opitutia</taxon>
        <taxon>Puniceicoccales</taxon>
        <taxon>Pelagicoccaceae</taxon>
        <taxon>Pelagicoccus</taxon>
    </lineage>
</organism>
<evidence type="ECO:0000313" key="2">
    <source>
        <dbReference type="Proteomes" id="UP000526501"/>
    </source>
</evidence>
<gene>
    <name evidence="1" type="ORF">H5P27_01935</name>
</gene>